<dbReference type="SMART" id="SM00345">
    <property type="entry name" value="HTH_GNTR"/>
    <property type="match status" value="1"/>
</dbReference>
<dbReference type="Gene3D" id="3.40.1410.10">
    <property type="entry name" value="Chorismate lyase-like"/>
    <property type="match status" value="1"/>
</dbReference>
<dbReference type="NCBIfam" id="TIGR02404">
    <property type="entry name" value="trehalos_R_Bsub"/>
    <property type="match status" value="1"/>
</dbReference>
<dbReference type="Pfam" id="PF07702">
    <property type="entry name" value="UTRA"/>
    <property type="match status" value="1"/>
</dbReference>
<dbReference type="InterPro" id="IPR000524">
    <property type="entry name" value="Tscrpt_reg_HTH_GntR"/>
</dbReference>
<dbReference type="CDD" id="cd07377">
    <property type="entry name" value="WHTH_GntR"/>
    <property type="match status" value="1"/>
</dbReference>
<dbReference type="InterPro" id="IPR036390">
    <property type="entry name" value="WH_DNA-bd_sf"/>
</dbReference>
<dbReference type="InterPro" id="IPR028978">
    <property type="entry name" value="Chorismate_lyase_/UTRA_dom_sf"/>
</dbReference>
<dbReference type="AlphaFoldDB" id="A0A401UGT2"/>
<dbReference type="PROSITE" id="PS50949">
    <property type="entry name" value="HTH_GNTR"/>
    <property type="match status" value="1"/>
</dbReference>
<feature type="domain" description="HTH gntR-type" evidence="6">
    <location>
        <begin position="2"/>
        <end position="70"/>
    </location>
</feature>
<evidence type="ECO:0000256" key="2">
    <source>
        <dbReference type="ARBA" id="ARBA00023015"/>
    </source>
</evidence>
<dbReference type="SUPFAM" id="SSF46785">
    <property type="entry name" value="Winged helix' DNA-binding domain"/>
    <property type="match status" value="1"/>
</dbReference>
<dbReference type="SMART" id="SM00866">
    <property type="entry name" value="UTRA"/>
    <property type="match status" value="1"/>
</dbReference>
<name>A0A401UGT2_9CLOT</name>
<sequence>MKKLYTDIYDNIKKNIVKGIYTPGEKLPSENDFCKEFGASRGTVRKALEMLAEEGLVNSLHGKGVFVLENDFINFSFGGLVSFKEASESSKQKFSTMVPKFEEVIIDGAISKKSNLTIGKEAYKLYRVRSLEDEKIIFDINYFLKDVVQGLTVEIGEKSIYEYIEESLNVKIGFASKVIQVETATSRDKLNLDMKSYNFVVVVKNYVYLSDGTQFEYTESRHRPDRFVFSDFARRR</sequence>
<evidence type="ECO:0000256" key="5">
    <source>
        <dbReference type="NCBIfam" id="TIGR02404"/>
    </source>
</evidence>
<dbReference type="GO" id="GO:0003700">
    <property type="term" value="F:DNA-binding transcription factor activity"/>
    <property type="evidence" value="ECO:0007669"/>
    <property type="project" value="UniProtKB-UniRule"/>
</dbReference>
<protein>
    <recommendedName>
        <fullName evidence="5">Trehalose operon repressor</fullName>
    </recommendedName>
</protein>
<evidence type="ECO:0000256" key="3">
    <source>
        <dbReference type="ARBA" id="ARBA00023125"/>
    </source>
</evidence>
<dbReference type="SUPFAM" id="SSF64288">
    <property type="entry name" value="Chorismate lyase-like"/>
    <property type="match status" value="1"/>
</dbReference>
<dbReference type="EMBL" id="BHYK01000002">
    <property type="protein sequence ID" value="GCD08770.1"/>
    <property type="molecule type" value="Genomic_DNA"/>
</dbReference>
<dbReference type="PANTHER" id="PTHR44846:SF12">
    <property type="entry name" value="HTH-TYPE TRANSCRIPTIONAL REGULATOR TRER"/>
    <property type="match status" value="1"/>
</dbReference>
<evidence type="ECO:0000256" key="1">
    <source>
        <dbReference type="ARBA" id="ARBA00022491"/>
    </source>
</evidence>
<dbReference type="RefSeq" id="WP_124997548.1">
    <property type="nucleotide sequence ID" value="NZ_BHYK01000002.1"/>
</dbReference>
<proteinExistence type="predicted"/>
<dbReference type="GO" id="GO:0045892">
    <property type="term" value="P:negative regulation of DNA-templated transcription"/>
    <property type="evidence" value="ECO:0007669"/>
    <property type="project" value="TreeGrafter"/>
</dbReference>
<dbReference type="GO" id="GO:0003677">
    <property type="term" value="F:DNA binding"/>
    <property type="evidence" value="ECO:0007669"/>
    <property type="project" value="UniProtKB-UniRule"/>
</dbReference>
<dbReference type="Proteomes" id="UP000287872">
    <property type="component" value="Unassembled WGS sequence"/>
</dbReference>
<dbReference type="InterPro" id="IPR012770">
    <property type="entry name" value="TreR"/>
</dbReference>
<reference evidence="7 8" key="1">
    <citation type="submission" date="2018-11" db="EMBL/GenBank/DDBJ databases">
        <title>Genome sequencing and assembly of Clostridium tagluense strain A121.</title>
        <authorList>
            <person name="Murakami T."/>
            <person name="Segawa T."/>
            <person name="Shcherbakova V.A."/>
            <person name="Mori H."/>
            <person name="Yoshimura Y."/>
        </authorList>
    </citation>
    <scope>NUCLEOTIDE SEQUENCE [LARGE SCALE GENOMIC DNA]</scope>
    <source>
        <strain evidence="7 8">A121</strain>
    </source>
</reference>
<gene>
    <name evidence="7" type="primary">treR</name>
    <name evidence="7" type="ORF">Ctaglu_03930</name>
</gene>
<keyword evidence="8" id="KW-1185">Reference proteome</keyword>
<organism evidence="7 8">
    <name type="scientific">Clostridium tagluense</name>
    <dbReference type="NCBI Taxonomy" id="360422"/>
    <lineage>
        <taxon>Bacteria</taxon>
        <taxon>Bacillati</taxon>
        <taxon>Bacillota</taxon>
        <taxon>Clostridia</taxon>
        <taxon>Eubacteriales</taxon>
        <taxon>Clostridiaceae</taxon>
        <taxon>Clostridium</taxon>
    </lineage>
</organism>
<evidence type="ECO:0000256" key="4">
    <source>
        <dbReference type="ARBA" id="ARBA00023163"/>
    </source>
</evidence>
<evidence type="ECO:0000313" key="7">
    <source>
        <dbReference type="EMBL" id="GCD08770.1"/>
    </source>
</evidence>
<dbReference type="OrthoDB" id="9816541at2"/>
<dbReference type="InterPro" id="IPR050679">
    <property type="entry name" value="Bact_HTH_transcr_reg"/>
</dbReference>
<keyword evidence="3" id="KW-0238">DNA-binding</keyword>
<keyword evidence="2" id="KW-0805">Transcription regulation</keyword>
<dbReference type="Gene3D" id="1.10.10.10">
    <property type="entry name" value="Winged helix-like DNA-binding domain superfamily/Winged helix DNA-binding domain"/>
    <property type="match status" value="1"/>
</dbReference>
<evidence type="ECO:0000259" key="6">
    <source>
        <dbReference type="PROSITE" id="PS50949"/>
    </source>
</evidence>
<accession>A0A401UGT2</accession>
<dbReference type="Pfam" id="PF00392">
    <property type="entry name" value="GntR"/>
    <property type="match status" value="1"/>
</dbReference>
<dbReference type="FunFam" id="3.40.1410.10:FF:000008">
    <property type="entry name" value="Transcriptional regulator, GntR family"/>
    <property type="match status" value="1"/>
</dbReference>
<dbReference type="PRINTS" id="PR00035">
    <property type="entry name" value="HTHGNTR"/>
</dbReference>
<dbReference type="PANTHER" id="PTHR44846">
    <property type="entry name" value="MANNOSYL-D-GLYCERATE TRANSPORT/METABOLISM SYSTEM REPRESSOR MNGR-RELATED"/>
    <property type="match status" value="1"/>
</dbReference>
<comment type="caution">
    <text evidence="7">The sequence shown here is derived from an EMBL/GenBank/DDBJ whole genome shotgun (WGS) entry which is preliminary data.</text>
</comment>
<keyword evidence="1" id="KW-0678">Repressor</keyword>
<evidence type="ECO:0000313" key="8">
    <source>
        <dbReference type="Proteomes" id="UP000287872"/>
    </source>
</evidence>
<dbReference type="InterPro" id="IPR011663">
    <property type="entry name" value="UTRA"/>
</dbReference>
<keyword evidence="4" id="KW-0804">Transcription</keyword>
<dbReference type="InterPro" id="IPR036388">
    <property type="entry name" value="WH-like_DNA-bd_sf"/>
</dbReference>